<gene>
    <name evidence="2" type="ORF">SAMN04488543_1288</name>
</gene>
<evidence type="ECO:0000313" key="2">
    <source>
        <dbReference type="EMBL" id="SDS21136.1"/>
    </source>
</evidence>
<name>A0A1H1QCG2_9ACTN</name>
<evidence type="ECO:0000259" key="1">
    <source>
        <dbReference type="Pfam" id="PF01243"/>
    </source>
</evidence>
<reference evidence="2 3" key="1">
    <citation type="submission" date="2016-10" db="EMBL/GenBank/DDBJ databases">
        <authorList>
            <person name="de Groot N.N."/>
        </authorList>
    </citation>
    <scope>NUCLEOTIDE SEQUENCE [LARGE SCALE GENOMIC DNA]</scope>
    <source>
        <strain evidence="2 3">DSM 21741</strain>
    </source>
</reference>
<dbReference type="InterPro" id="IPR012349">
    <property type="entry name" value="Split_barrel_FMN-bd"/>
</dbReference>
<accession>A0A1H1QCG2</accession>
<dbReference type="Gene3D" id="2.30.110.10">
    <property type="entry name" value="Electron Transport, Fmn-binding Protein, Chain A"/>
    <property type="match status" value="1"/>
</dbReference>
<sequence length="173" mass="19576">MTDPFEALAEDFLAITADVVYCTVTTVDGAGRPRSRIMHPVFEVVDGRPRGWAVTDRSPVKTRHLAANPFVCCSYWSPAHNTVTVDCEARWVEDDDTKQYVWDLFRDTPPPLGWGDLAAYEPERIAHPLFHPLRLTPWRVQLLRAEQMMAGDFSPRTWRAVPSTAQQLPPSTA</sequence>
<dbReference type="Proteomes" id="UP000199092">
    <property type="component" value="Chromosome I"/>
</dbReference>
<feature type="domain" description="Pyridoxamine 5'-phosphate oxidase N-terminal" evidence="1">
    <location>
        <begin position="14"/>
        <end position="106"/>
    </location>
</feature>
<dbReference type="OrthoDB" id="3382273at2"/>
<dbReference type="SUPFAM" id="SSF50475">
    <property type="entry name" value="FMN-binding split barrel"/>
    <property type="match status" value="1"/>
</dbReference>
<dbReference type="Pfam" id="PF01243">
    <property type="entry name" value="PNPOx_N"/>
    <property type="match status" value="1"/>
</dbReference>
<dbReference type="InterPro" id="IPR011576">
    <property type="entry name" value="Pyridox_Oxase_N"/>
</dbReference>
<dbReference type="RefSeq" id="WP_091411246.1">
    <property type="nucleotide sequence ID" value="NZ_LT629749.1"/>
</dbReference>
<dbReference type="EMBL" id="LT629749">
    <property type="protein sequence ID" value="SDS21136.1"/>
    <property type="molecule type" value="Genomic_DNA"/>
</dbReference>
<proteinExistence type="predicted"/>
<evidence type="ECO:0000313" key="3">
    <source>
        <dbReference type="Proteomes" id="UP000199092"/>
    </source>
</evidence>
<keyword evidence="3" id="KW-1185">Reference proteome</keyword>
<organism evidence="2 3">
    <name type="scientific">Friedmanniella luteola</name>
    <dbReference type="NCBI Taxonomy" id="546871"/>
    <lineage>
        <taxon>Bacteria</taxon>
        <taxon>Bacillati</taxon>
        <taxon>Actinomycetota</taxon>
        <taxon>Actinomycetes</taxon>
        <taxon>Propionibacteriales</taxon>
        <taxon>Nocardioidaceae</taxon>
        <taxon>Friedmanniella</taxon>
    </lineage>
</organism>
<dbReference type="STRING" id="546871.SAMN04488543_1288"/>
<dbReference type="AlphaFoldDB" id="A0A1H1QCG2"/>
<protein>
    <submittedName>
        <fullName evidence="2">General stress protein 26</fullName>
    </submittedName>
</protein>